<dbReference type="AlphaFoldDB" id="A0A9P0GF13"/>
<evidence type="ECO:0000313" key="2">
    <source>
        <dbReference type="EMBL" id="CAH1113435.1"/>
    </source>
</evidence>
<dbReference type="Pfam" id="PF01395">
    <property type="entry name" value="PBP_GOBP"/>
    <property type="match status" value="1"/>
</dbReference>
<gene>
    <name evidence="2" type="ORF">PSYICH_LOCUS13042</name>
</gene>
<name>A0A9P0GF13_9CUCU</name>
<proteinExistence type="predicted"/>
<dbReference type="Gene3D" id="1.10.238.20">
    <property type="entry name" value="Pheromone/general odorant binding protein domain"/>
    <property type="match status" value="1"/>
</dbReference>
<feature type="signal peptide" evidence="1">
    <location>
        <begin position="1"/>
        <end position="17"/>
    </location>
</feature>
<reference evidence="2" key="1">
    <citation type="submission" date="2022-01" db="EMBL/GenBank/DDBJ databases">
        <authorList>
            <person name="King R."/>
        </authorList>
    </citation>
    <scope>NUCLEOTIDE SEQUENCE</scope>
</reference>
<evidence type="ECO:0000313" key="3">
    <source>
        <dbReference type="Proteomes" id="UP001153636"/>
    </source>
</evidence>
<dbReference type="EMBL" id="OV651819">
    <property type="protein sequence ID" value="CAH1113435.1"/>
    <property type="molecule type" value="Genomic_DNA"/>
</dbReference>
<protein>
    <submittedName>
        <fullName evidence="2">Uncharacterized protein</fullName>
    </submittedName>
</protein>
<dbReference type="CDD" id="cd23992">
    <property type="entry name" value="PBP_GOBP"/>
    <property type="match status" value="1"/>
</dbReference>
<organism evidence="2 3">
    <name type="scientific">Psylliodes chrysocephalus</name>
    <dbReference type="NCBI Taxonomy" id="3402493"/>
    <lineage>
        <taxon>Eukaryota</taxon>
        <taxon>Metazoa</taxon>
        <taxon>Ecdysozoa</taxon>
        <taxon>Arthropoda</taxon>
        <taxon>Hexapoda</taxon>
        <taxon>Insecta</taxon>
        <taxon>Pterygota</taxon>
        <taxon>Neoptera</taxon>
        <taxon>Endopterygota</taxon>
        <taxon>Coleoptera</taxon>
        <taxon>Polyphaga</taxon>
        <taxon>Cucujiformia</taxon>
        <taxon>Chrysomeloidea</taxon>
        <taxon>Chrysomelidae</taxon>
        <taxon>Galerucinae</taxon>
        <taxon>Alticini</taxon>
        <taxon>Psylliodes</taxon>
    </lineage>
</organism>
<keyword evidence="1" id="KW-0732">Signal</keyword>
<accession>A0A9P0GF13</accession>
<dbReference type="GO" id="GO:0005549">
    <property type="term" value="F:odorant binding"/>
    <property type="evidence" value="ECO:0007669"/>
    <property type="project" value="InterPro"/>
</dbReference>
<keyword evidence="3" id="KW-1185">Reference proteome</keyword>
<dbReference type="InterPro" id="IPR006170">
    <property type="entry name" value="PBP/GOBP"/>
</dbReference>
<evidence type="ECO:0000256" key="1">
    <source>
        <dbReference type="SAM" id="SignalP"/>
    </source>
</evidence>
<dbReference type="Proteomes" id="UP001153636">
    <property type="component" value="Chromosome 7"/>
</dbReference>
<feature type="chain" id="PRO_5040211953" evidence="1">
    <location>
        <begin position="18"/>
        <end position="158"/>
    </location>
</feature>
<dbReference type="SUPFAM" id="SSF47565">
    <property type="entry name" value="Insect pheromone/odorant-binding proteins"/>
    <property type="match status" value="1"/>
</dbReference>
<sequence length="158" mass="18815">MFILYLLFFLCLSEISADSIPYSNKEVARYRKKVLSQFDFDIYNFCVTRTGVRPEIIAFMIGFLDVREDDKLKKFLHCFTNKNLLASEIGYVNYNNLMTYLNNFDLRHESENMETLDKCVRNRGAGNENIFKTVKCIFDQFREYEVSPMWNEVYRALI</sequence>
<dbReference type="InterPro" id="IPR036728">
    <property type="entry name" value="PBP_GOBP_sf"/>
</dbReference>